<name>A0A8D9H9Q2_BRACM</name>
<dbReference type="EMBL" id="LS974618">
    <property type="protein sequence ID" value="CAG7893976.1"/>
    <property type="molecule type" value="Genomic_DNA"/>
</dbReference>
<keyword evidence="1" id="KW-1133">Transmembrane helix</keyword>
<organism evidence="2 3">
    <name type="scientific">Brassica campestris</name>
    <name type="common">Field mustard</name>
    <dbReference type="NCBI Taxonomy" id="3711"/>
    <lineage>
        <taxon>Eukaryota</taxon>
        <taxon>Viridiplantae</taxon>
        <taxon>Streptophyta</taxon>
        <taxon>Embryophyta</taxon>
        <taxon>Tracheophyta</taxon>
        <taxon>Spermatophyta</taxon>
        <taxon>Magnoliopsida</taxon>
        <taxon>eudicotyledons</taxon>
        <taxon>Gunneridae</taxon>
        <taxon>Pentapetalae</taxon>
        <taxon>rosids</taxon>
        <taxon>malvids</taxon>
        <taxon>Brassicales</taxon>
        <taxon>Brassicaceae</taxon>
        <taxon>Brassiceae</taxon>
        <taxon>Brassica</taxon>
    </lineage>
</organism>
<keyword evidence="1" id="KW-0472">Membrane</keyword>
<proteinExistence type="predicted"/>
<protein>
    <submittedName>
        <fullName evidence="2">Uncharacterized protein</fullName>
    </submittedName>
</protein>
<evidence type="ECO:0000256" key="1">
    <source>
        <dbReference type="SAM" id="Phobius"/>
    </source>
</evidence>
<dbReference type="Gramene" id="A02p29280.2_BraZ1">
    <property type="protein sequence ID" value="A02p29280.2_BraZ1.CDS.1"/>
    <property type="gene ID" value="A02g29280.2_BraZ1"/>
</dbReference>
<dbReference type="Proteomes" id="UP000694005">
    <property type="component" value="Chromosome A02"/>
</dbReference>
<feature type="transmembrane region" description="Helical" evidence="1">
    <location>
        <begin position="65"/>
        <end position="87"/>
    </location>
</feature>
<sequence>MNKRQVYPGDYIHKDRRSVVDLRSYLDQKMFGVVTTPNVYTVFLYKEAGFLKFDEEWHIESKGSFVFFSFCFLLCHFTRMFGAFLLLDPFDFFTLFIQTHYILSF</sequence>
<accession>A0A8D9H9Q2</accession>
<evidence type="ECO:0000313" key="2">
    <source>
        <dbReference type="EMBL" id="CAG7893976.1"/>
    </source>
</evidence>
<gene>
    <name evidence="2" type="ORF">BRAPAZ1V2_A02P29280.2</name>
</gene>
<keyword evidence="1" id="KW-0812">Transmembrane</keyword>
<dbReference type="AlphaFoldDB" id="A0A8D9H9Q2"/>
<reference evidence="2 3" key="1">
    <citation type="submission" date="2021-07" db="EMBL/GenBank/DDBJ databases">
        <authorList>
            <consortium name="Genoscope - CEA"/>
            <person name="William W."/>
        </authorList>
    </citation>
    <scope>NUCLEOTIDE SEQUENCE [LARGE SCALE GENOMIC DNA]</scope>
</reference>
<evidence type="ECO:0000313" key="3">
    <source>
        <dbReference type="Proteomes" id="UP000694005"/>
    </source>
</evidence>